<organism evidence="2 3">
    <name type="scientific">Engystomops pustulosus</name>
    <name type="common">Tungara frog</name>
    <name type="synonym">Physalaemus pustulosus</name>
    <dbReference type="NCBI Taxonomy" id="76066"/>
    <lineage>
        <taxon>Eukaryota</taxon>
        <taxon>Metazoa</taxon>
        <taxon>Chordata</taxon>
        <taxon>Craniata</taxon>
        <taxon>Vertebrata</taxon>
        <taxon>Euteleostomi</taxon>
        <taxon>Amphibia</taxon>
        <taxon>Batrachia</taxon>
        <taxon>Anura</taxon>
        <taxon>Neobatrachia</taxon>
        <taxon>Hyloidea</taxon>
        <taxon>Leptodactylidae</taxon>
        <taxon>Leiuperinae</taxon>
        <taxon>Engystomops</taxon>
    </lineage>
</organism>
<dbReference type="AlphaFoldDB" id="A0AAV6ZQN3"/>
<keyword evidence="1" id="KW-1133">Transmembrane helix</keyword>
<evidence type="ECO:0000313" key="3">
    <source>
        <dbReference type="Proteomes" id="UP000824782"/>
    </source>
</evidence>
<reference evidence="2" key="1">
    <citation type="thesis" date="2020" institute="ProQuest LLC" country="789 East Eisenhower Parkway, Ann Arbor, MI, USA">
        <title>Comparative Genomics and Chromosome Evolution.</title>
        <authorList>
            <person name="Mudd A.B."/>
        </authorList>
    </citation>
    <scope>NUCLEOTIDE SEQUENCE</scope>
    <source>
        <strain evidence="2">237g6f4</strain>
        <tissue evidence="2">Blood</tissue>
    </source>
</reference>
<name>A0AAV6ZQN3_ENGPU</name>
<keyword evidence="1" id="KW-0472">Membrane</keyword>
<feature type="transmembrane region" description="Helical" evidence="1">
    <location>
        <begin position="75"/>
        <end position="96"/>
    </location>
</feature>
<gene>
    <name evidence="2" type="ORF">GDO81_004199</name>
</gene>
<evidence type="ECO:0000256" key="1">
    <source>
        <dbReference type="SAM" id="Phobius"/>
    </source>
</evidence>
<dbReference type="Proteomes" id="UP000824782">
    <property type="component" value="Unassembled WGS sequence"/>
</dbReference>
<protein>
    <submittedName>
        <fullName evidence="2">Uncharacterized protein</fullName>
    </submittedName>
</protein>
<proteinExistence type="predicted"/>
<accession>A0AAV6ZQN3</accession>
<evidence type="ECO:0000313" key="2">
    <source>
        <dbReference type="EMBL" id="KAG8551652.1"/>
    </source>
</evidence>
<dbReference type="EMBL" id="WNYA01000011">
    <property type="protein sequence ID" value="KAG8551652.1"/>
    <property type="molecule type" value="Genomic_DNA"/>
</dbReference>
<comment type="caution">
    <text evidence="2">The sequence shown here is derived from an EMBL/GenBank/DDBJ whole genome shotgun (WGS) entry which is preliminary data.</text>
</comment>
<keyword evidence="3" id="KW-1185">Reference proteome</keyword>
<sequence length="105" mass="11691">MSLPAPDSLYTAGISAISSSFPMHSGPPIHRDIDVLCCDPTFSSNSCYRVVPPYILDSSTIYPKIASKLGEISLIQHYVILIWILLIPAADITLYLQYLHVQRKQ</sequence>
<keyword evidence="1" id="KW-0812">Transmembrane</keyword>